<keyword evidence="1" id="KW-0472">Membrane</keyword>
<dbReference type="InterPro" id="IPR009378">
    <property type="entry name" value="H2_N"/>
</dbReference>
<sequence>MIITHPSHHHRRSCQCICKICSRETSYAALLLQGSIHVYNRKVKYHCSLVVHVLELISQLTLILQVVFIFFVVLVGSSP</sequence>
<gene>
    <name evidence="3" type="ORF">LVIROSA_LOCUS8314</name>
</gene>
<feature type="domain" description="Condensin II complex subunit H2 N-terminal" evidence="2">
    <location>
        <begin position="28"/>
        <end position="59"/>
    </location>
</feature>
<organism evidence="3 4">
    <name type="scientific">Lactuca virosa</name>
    <dbReference type="NCBI Taxonomy" id="75947"/>
    <lineage>
        <taxon>Eukaryota</taxon>
        <taxon>Viridiplantae</taxon>
        <taxon>Streptophyta</taxon>
        <taxon>Embryophyta</taxon>
        <taxon>Tracheophyta</taxon>
        <taxon>Spermatophyta</taxon>
        <taxon>Magnoliopsida</taxon>
        <taxon>eudicotyledons</taxon>
        <taxon>Gunneridae</taxon>
        <taxon>Pentapetalae</taxon>
        <taxon>asterids</taxon>
        <taxon>campanulids</taxon>
        <taxon>Asterales</taxon>
        <taxon>Asteraceae</taxon>
        <taxon>Cichorioideae</taxon>
        <taxon>Cichorieae</taxon>
        <taxon>Lactucinae</taxon>
        <taxon>Lactuca</taxon>
    </lineage>
</organism>
<keyword evidence="1" id="KW-1133">Transmembrane helix</keyword>
<evidence type="ECO:0000259" key="2">
    <source>
        <dbReference type="Pfam" id="PF06278"/>
    </source>
</evidence>
<accession>A0AAU9M5R1</accession>
<dbReference type="Proteomes" id="UP001157418">
    <property type="component" value="Unassembled WGS sequence"/>
</dbReference>
<evidence type="ECO:0000313" key="4">
    <source>
        <dbReference type="Proteomes" id="UP001157418"/>
    </source>
</evidence>
<evidence type="ECO:0000313" key="3">
    <source>
        <dbReference type="EMBL" id="CAH1420881.1"/>
    </source>
</evidence>
<dbReference type="EMBL" id="CAKMRJ010001112">
    <property type="protein sequence ID" value="CAH1420881.1"/>
    <property type="molecule type" value="Genomic_DNA"/>
</dbReference>
<protein>
    <recommendedName>
        <fullName evidence="2">Condensin II complex subunit H2 N-terminal domain-containing protein</fullName>
    </recommendedName>
</protein>
<dbReference type="AlphaFoldDB" id="A0AAU9M5R1"/>
<keyword evidence="1" id="KW-0812">Transmembrane</keyword>
<name>A0AAU9M5R1_9ASTR</name>
<evidence type="ECO:0000256" key="1">
    <source>
        <dbReference type="SAM" id="Phobius"/>
    </source>
</evidence>
<proteinExistence type="predicted"/>
<comment type="caution">
    <text evidence="3">The sequence shown here is derived from an EMBL/GenBank/DDBJ whole genome shotgun (WGS) entry which is preliminary data.</text>
</comment>
<feature type="transmembrane region" description="Helical" evidence="1">
    <location>
        <begin position="49"/>
        <end position="75"/>
    </location>
</feature>
<dbReference type="Pfam" id="PF06278">
    <property type="entry name" value="CNDH2_N"/>
    <property type="match status" value="1"/>
</dbReference>
<keyword evidence="4" id="KW-1185">Reference proteome</keyword>
<reference evidence="3 4" key="1">
    <citation type="submission" date="2022-01" db="EMBL/GenBank/DDBJ databases">
        <authorList>
            <person name="Xiong W."/>
            <person name="Schranz E."/>
        </authorList>
    </citation>
    <scope>NUCLEOTIDE SEQUENCE [LARGE SCALE GENOMIC DNA]</scope>
</reference>